<evidence type="ECO:0000313" key="1">
    <source>
        <dbReference type="EMBL" id="KAH7127346.1"/>
    </source>
</evidence>
<name>A0A9P9DZN7_9HYPO</name>
<proteinExistence type="predicted"/>
<evidence type="ECO:0000313" key="2">
    <source>
        <dbReference type="Proteomes" id="UP000738349"/>
    </source>
</evidence>
<dbReference type="AlphaFoldDB" id="A0A9P9DZN7"/>
<comment type="caution">
    <text evidence="1">The sequence shown here is derived from an EMBL/GenBank/DDBJ whole genome shotgun (WGS) entry which is preliminary data.</text>
</comment>
<dbReference type="EMBL" id="JAGMUV010000019">
    <property type="protein sequence ID" value="KAH7127346.1"/>
    <property type="molecule type" value="Genomic_DNA"/>
</dbReference>
<keyword evidence="2" id="KW-1185">Reference proteome</keyword>
<gene>
    <name evidence="1" type="ORF">EDB81DRAFT_860238</name>
</gene>
<protein>
    <submittedName>
        <fullName evidence="1">Uncharacterized protein</fullName>
    </submittedName>
</protein>
<sequence length="291" mass="32898">MAAASKSPLLCLPAELRNQVYSDVIFWTTPLPESPEACGLPDYRLRIAENFDPGFATILYPPVNTNSHGLLCVNKQVRSEVSILLRKLKSQDKLVYDFDLIWQIADLVVATPRCFPAPMAHIPTVRADLRFVGDYSLTRFDTLWGWSFTGFLNEFFTSLGPDFMGMSNQQTPRKQVSIGKLVINIVNAPTTPTSFVHQMGPLRPGEKEEDVDGQERALRAIETELNSQLRRCPWHGRQTKKLYENIGTVEAWAGGSFRRKWIMSALLPGLKAWDEQPDARGFVFSRHPPPH</sequence>
<organism evidence="1 2">
    <name type="scientific">Dactylonectria macrodidyma</name>
    <dbReference type="NCBI Taxonomy" id="307937"/>
    <lineage>
        <taxon>Eukaryota</taxon>
        <taxon>Fungi</taxon>
        <taxon>Dikarya</taxon>
        <taxon>Ascomycota</taxon>
        <taxon>Pezizomycotina</taxon>
        <taxon>Sordariomycetes</taxon>
        <taxon>Hypocreomycetidae</taxon>
        <taxon>Hypocreales</taxon>
        <taxon>Nectriaceae</taxon>
        <taxon>Dactylonectria</taxon>
    </lineage>
</organism>
<dbReference type="Proteomes" id="UP000738349">
    <property type="component" value="Unassembled WGS sequence"/>
</dbReference>
<dbReference type="OrthoDB" id="2823490at2759"/>
<accession>A0A9P9DZN7</accession>
<reference evidence="1" key="1">
    <citation type="journal article" date="2021" name="Nat. Commun.">
        <title>Genetic determinants of endophytism in the Arabidopsis root mycobiome.</title>
        <authorList>
            <person name="Mesny F."/>
            <person name="Miyauchi S."/>
            <person name="Thiergart T."/>
            <person name="Pickel B."/>
            <person name="Atanasova L."/>
            <person name="Karlsson M."/>
            <person name="Huettel B."/>
            <person name="Barry K.W."/>
            <person name="Haridas S."/>
            <person name="Chen C."/>
            <person name="Bauer D."/>
            <person name="Andreopoulos W."/>
            <person name="Pangilinan J."/>
            <person name="LaButti K."/>
            <person name="Riley R."/>
            <person name="Lipzen A."/>
            <person name="Clum A."/>
            <person name="Drula E."/>
            <person name="Henrissat B."/>
            <person name="Kohler A."/>
            <person name="Grigoriev I.V."/>
            <person name="Martin F.M."/>
            <person name="Hacquard S."/>
        </authorList>
    </citation>
    <scope>NUCLEOTIDE SEQUENCE</scope>
    <source>
        <strain evidence="1">MPI-CAGE-AT-0147</strain>
    </source>
</reference>